<reference evidence="1" key="1">
    <citation type="submission" date="2023-10" db="EMBL/GenBank/DDBJ databases">
        <title>Chromosome-level genome of the transformable northern wattle, Acacia crassicarpa.</title>
        <authorList>
            <person name="Massaro I."/>
            <person name="Sinha N.R."/>
            <person name="Poethig S."/>
            <person name="Leichty A.R."/>
        </authorList>
    </citation>
    <scope>NUCLEOTIDE SEQUENCE</scope>
    <source>
        <strain evidence="1">Acra3RX</strain>
        <tissue evidence="1">Leaf</tissue>
    </source>
</reference>
<comment type="caution">
    <text evidence="1">The sequence shown here is derived from an EMBL/GenBank/DDBJ whole genome shotgun (WGS) entry which is preliminary data.</text>
</comment>
<dbReference type="SUPFAM" id="SSF81383">
    <property type="entry name" value="F-box domain"/>
    <property type="match status" value="1"/>
</dbReference>
<accession>A0AAE1N9P0</accession>
<dbReference type="InterPro" id="IPR036047">
    <property type="entry name" value="F-box-like_dom_sf"/>
</dbReference>
<dbReference type="PANTHER" id="PTHR34223:SF118">
    <property type="entry name" value="F-BOX DOMAIN, LEUCINE-RICH REPEAT DOMAIN SUPERFAMILY, F-BOX-LIKE DOMAIN SUPERFAMILY"/>
    <property type="match status" value="1"/>
</dbReference>
<proteinExistence type="predicted"/>
<dbReference type="EMBL" id="JAWXYG010000001">
    <property type="protein sequence ID" value="KAK4284626.1"/>
    <property type="molecule type" value="Genomic_DNA"/>
</dbReference>
<sequence>MEATGKDLLSDLLDEMLHHILSFLGDNPIVRLQSLSRRFQTICLTSPSLCLRHRPPGSFSLRYSSRNCSCRHVSNFMNSVLQHRPRALKINKVSFSSFCKRSRHRKLHTHWILNLHEAFLVDELSVEYQLPCVFKILPRLGSLKVLKLDMLRCFSVKLPVMKLTSLETLYMRCIVPDDPTDEWVSQSFPSLKHLSLIDVFVKKKDVMKTKQRGLTIRSSCLEDLVIHRCCCYKTFRVITENLRALSYATCESYHCYHRVDEDELSLEISAPLLQTFSLDGFPGQLRCEGTFKNLNIASLTETDRLSSTQLNSCIHLSKALCKGTILHTDMRLLEGLYKIRKTPISFENIRHVQIQISRWWWIYAYDTGDMVSNFLERSLPNVETLTLMNDSSKAIVEKVHRYDEEIVRVCGVAERREIKRLRKVEFIIREMNEMMAFLIGVLKEWCVDLEEMILNYPSHYHKSITRYLESFDMAYNYAPLSINFLLDD</sequence>
<gene>
    <name evidence="1" type="ORF">QN277_001431</name>
</gene>
<protein>
    <recommendedName>
        <fullName evidence="3">F-box domain-containing protein</fullName>
    </recommendedName>
</protein>
<evidence type="ECO:0008006" key="3">
    <source>
        <dbReference type="Google" id="ProtNLM"/>
    </source>
</evidence>
<organism evidence="1 2">
    <name type="scientific">Acacia crassicarpa</name>
    <name type="common">northern wattle</name>
    <dbReference type="NCBI Taxonomy" id="499986"/>
    <lineage>
        <taxon>Eukaryota</taxon>
        <taxon>Viridiplantae</taxon>
        <taxon>Streptophyta</taxon>
        <taxon>Embryophyta</taxon>
        <taxon>Tracheophyta</taxon>
        <taxon>Spermatophyta</taxon>
        <taxon>Magnoliopsida</taxon>
        <taxon>eudicotyledons</taxon>
        <taxon>Gunneridae</taxon>
        <taxon>Pentapetalae</taxon>
        <taxon>rosids</taxon>
        <taxon>fabids</taxon>
        <taxon>Fabales</taxon>
        <taxon>Fabaceae</taxon>
        <taxon>Caesalpinioideae</taxon>
        <taxon>mimosoid clade</taxon>
        <taxon>Acacieae</taxon>
        <taxon>Acacia</taxon>
    </lineage>
</organism>
<evidence type="ECO:0000313" key="1">
    <source>
        <dbReference type="EMBL" id="KAK4284626.1"/>
    </source>
</evidence>
<keyword evidence="2" id="KW-1185">Reference proteome</keyword>
<name>A0AAE1N9P0_9FABA</name>
<dbReference type="InterPro" id="IPR053197">
    <property type="entry name" value="F-box_SCFL_complex_component"/>
</dbReference>
<evidence type="ECO:0000313" key="2">
    <source>
        <dbReference type="Proteomes" id="UP001293593"/>
    </source>
</evidence>
<dbReference type="AlphaFoldDB" id="A0AAE1N9P0"/>
<dbReference type="Proteomes" id="UP001293593">
    <property type="component" value="Unassembled WGS sequence"/>
</dbReference>
<dbReference type="PANTHER" id="PTHR34223">
    <property type="entry name" value="OS11G0201299 PROTEIN"/>
    <property type="match status" value="1"/>
</dbReference>